<name>A0A8S0SZY2_OLEEU</name>
<dbReference type="AlphaFoldDB" id="A0A8S0SZY2"/>
<dbReference type="Proteomes" id="UP000594638">
    <property type="component" value="Unassembled WGS sequence"/>
</dbReference>
<dbReference type="EMBL" id="CACTIH010005584">
    <property type="protein sequence ID" value="CAA2998211.1"/>
    <property type="molecule type" value="Genomic_DNA"/>
</dbReference>
<keyword evidence="3" id="KW-1185">Reference proteome</keyword>
<feature type="region of interest" description="Disordered" evidence="1">
    <location>
        <begin position="72"/>
        <end position="95"/>
    </location>
</feature>
<evidence type="ECO:0000313" key="3">
    <source>
        <dbReference type="Proteomes" id="UP000594638"/>
    </source>
</evidence>
<organism evidence="2 3">
    <name type="scientific">Olea europaea subsp. europaea</name>
    <dbReference type="NCBI Taxonomy" id="158383"/>
    <lineage>
        <taxon>Eukaryota</taxon>
        <taxon>Viridiplantae</taxon>
        <taxon>Streptophyta</taxon>
        <taxon>Embryophyta</taxon>
        <taxon>Tracheophyta</taxon>
        <taxon>Spermatophyta</taxon>
        <taxon>Magnoliopsida</taxon>
        <taxon>eudicotyledons</taxon>
        <taxon>Gunneridae</taxon>
        <taxon>Pentapetalae</taxon>
        <taxon>asterids</taxon>
        <taxon>lamiids</taxon>
        <taxon>Lamiales</taxon>
        <taxon>Oleaceae</taxon>
        <taxon>Oleeae</taxon>
        <taxon>Olea</taxon>
    </lineage>
</organism>
<evidence type="ECO:0000256" key="1">
    <source>
        <dbReference type="SAM" id="MobiDB-lite"/>
    </source>
</evidence>
<evidence type="ECO:0000313" key="2">
    <source>
        <dbReference type="EMBL" id="CAA2998211.1"/>
    </source>
</evidence>
<feature type="compositionally biased region" description="Polar residues" evidence="1">
    <location>
        <begin position="86"/>
        <end position="95"/>
    </location>
</feature>
<gene>
    <name evidence="2" type="ORF">OLEA9_A027946</name>
</gene>
<comment type="caution">
    <text evidence="2">The sequence shown here is derived from an EMBL/GenBank/DDBJ whole genome shotgun (WGS) entry which is preliminary data.</text>
</comment>
<proteinExistence type="predicted"/>
<protein>
    <submittedName>
        <fullName evidence="2">Uncharacterized protein</fullName>
    </submittedName>
</protein>
<dbReference type="Gramene" id="OE9A027946T1">
    <property type="protein sequence ID" value="OE9A027946C1"/>
    <property type="gene ID" value="OE9A027946"/>
</dbReference>
<sequence length="95" mass="10675">MAMTRLENCQEMPKNQVVSLPRSGRVPDMAYTSCPQMPENQAAPPTATRRRPGRGINTVPKKSQKCLKIRLRPYRGPDASRHGLHNVSQKLPRNA</sequence>
<accession>A0A8S0SZY2</accession>
<feature type="region of interest" description="Disordered" evidence="1">
    <location>
        <begin position="1"/>
        <end position="59"/>
    </location>
</feature>
<reference evidence="2 3" key="1">
    <citation type="submission" date="2019-12" db="EMBL/GenBank/DDBJ databases">
        <authorList>
            <person name="Alioto T."/>
            <person name="Alioto T."/>
            <person name="Gomez Garrido J."/>
        </authorList>
    </citation>
    <scope>NUCLEOTIDE SEQUENCE [LARGE SCALE GENOMIC DNA]</scope>
</reference>